<gene>
    <name evidence="2" type="ORF">JZL65_03100</name>
</gene>
<dbReference type="Gene3D" id="1.10.30.50">
    <property type="match status" value="1"/>
</dbReference>
<evidence type="ECO:0000259" key="1">
    <source>
        <dbReference type="SMART" id="SM00507"/>
    </source>
</evidence>
<dbReference type="InterPro" id="IPR002711">
    <property type="entry name" value="HNH"/>
</dbReference>
<feature type="domain" description="HNH nuclease" evidence="1">
    <location>
        <begin position="83"/>
        <end position="135"/>
    </location>
</feature>
<accession>A0A9E6SY17</accession>
<evidence type="ECO:0000313" key="2">
    <source>
        <dbReference type="EMBL" id="QWY78082.1"/>
    </source>
</evidence>
<sequence>MIGVCRGQSSLNTTPLSYRLRIFRDFFCSATVIFSNLESLKPEDIQKHLKKVTFLPEDDVIPMQRLLKASLTNKYSSRPGNEFKQRIIAKQHSCYLCGQSVNATDETEVDHIWPYSLGGGTGAENLKVAHASCAAIKANSATPADSLLGGNVYNSHPYGLDSYPSELSFWPSEILDKEQFNSYRNNLVSSGLRLAVLMKQEFKCVSCNMAFSDKGAGEVSLLKDEDALTSSIISLHAYCAKCIENNGVTNNG</sequence>
<dbReference type="RefSeq" id="WP_273145557.1">
    <property type="nucleotide sequence ID" value="NZ_CP053675.1"/>
</dbReference>
<dbReference type="SMART" id="SM00507">
    <property type="entry name" value="HNHc"/>
    <property type="match status" value="1"/>
</dbReference>
<evidence type="ECO:0000313" key="3">
    <source>
        <dbReference type="Proteomes" id="UP000683551"/>
    </source>
</evidence>
<keyword evidence="2" id="KW-0540">Nuclease</keyword>
<dbReference type="Pfam" id="PF01844">
    <property type="entry name" value="HNH"/>
    <property type="match status" value="1"/>
</dbReference>
<proteinExistence type="predicted"/>
<dbReference type="InterPro" id="IPR003615">
    <property type="entry name" value="HNH_nuc"/>
</dbReference>
<protein>
    <submittedName>
        <fullName evidence="2">HNH endonuclease</fullName>
    </submittedName>
</protein>
<dbReference type="EMBL" id="CP071137">
    <property type="protein sequence ID" value="QWY78082.1"/>
    <property type="molecule type" value="Genomic_DNA"/>
</dbReference>
<organism evidence="2 3">
    <name type="scientific">Ferrovum myxofaciens</name>
    <dbReference type="NCBI Taxonomy" id="416213"/>
    <lineage>
        <taxon>Bacteria</taxon>
        <taxon>Pseudomonadati</taxon>
        <taxon>Pseudomonadota</taxon>
        <taxon>Betaproteobacteria</taxon>
        <taxon>Ferrovales</taxon>
        <taxon>Ferrovaceae</taxon>
        <taxon>Ferrovum</taxon>
    </lineage>
</organism>
<keyword evidence="2" id="KW-0378">Hydrolase</keyword>
<dbReference type="GO" id="GO:0003676">
    <property type="term" value="F:nucleic acid binding"/>
    <property type="evidence" value="ECO:0007669"/>
    <property type="project" value="InterPro"/>
</dbReference>
<dbReference type="GO" id="GO:0008270">
    <property type="term" value="F:zinc ion binding"/>
    <property type="evidence" value="ECO:0007669"/>
    <property type="project" value="InterPro"/>
</dbReference>
<reference evidence="2" key="1">
    <citation type="submission" date="2021-02" db="EMBL/GenBank/DDBJ databases">
        <title>Comparative genomics of Ferrovum myxofaciens strains, predominant extremophile bacteria forming large biofilm stalactites in acid mine ecosystems.</title>
        <authorList>
            <person name="Burkartova K."/>
            <person name="Ridl J."/>
            <person name="Pajer P."/>
            <person name="Falteisek L."/>
        </authorList>
    </citation>
    <scope>NUCLEOTIDE SEQUENCE</scope>
    <source>
        <strain evidence="2">MI1III</strain>
    </source>
</reference>
<name>A0A9E6SY17_9PROT</name>
<dbReference type="Proteomes" id="UP000683551">
    <property type="component" value="Chromosome"/>
</dbReference>
<dbReference type="CDD" id="cd00085">
    <property type="entry name" value="HNHc"/>
    <property type="match status" value="1"/>
</dbReference>
<dbReference type="AlphaFoldDB" id="A0A9E6SY17"/>
<keyword evidence="2" id="KW-0255">Endonuclease</keyword>
<dbReference type="GO" id="GO:0004519">
    <property type="term" value="F:endonuclease activity"/>
    <property type="evidence" value="ECO:0007669"/>
    <property type="project" value="UniProtKB-KW"/>
</dbReference>